<proteinExistence type="predicted"/>
<evidence type="ECO:0000313" key="2">
    <source>
        <dbReference type="Proteomes" id="UP001180020"/>
    </source>
</evidence>
<dbReference type="Gene3D" id="3.60.10.10">
    <property type="entry name" value="Endonuclease/exonuclease/phosphatase"/>
    <property type="match status" value="1"/>
</dbReference>
<organism evidence="1 2">
    <name type="scientific">Acorus calamus</name>
    <name type="common">Sweet flag</name>
    <dbReference type="NCBI Taxonomy" id="4465"/>
    <lineage>
        <taxon>Eukaryota</taxon>
        <taxon>Viridiplantae</taxon>
        <taxon>Streptophyta</taxon>
        <taxon>Embryophyta</taxon>
        <taxon>Tracheophyta</taxon>
        <taxon>Spermatophyta</taxon>
        <taxon>Magnoliopsida</taxon>
        <taxon>Liliopsida</taxon>
        <taxon>Acoraceae</taxon>
        <taxon>Acorus</taxon>
    </lineage>
</organism>
<reference evidence="1" key="1">
    <citation type="journal article" date="2023" name="Nat. Commun.">
        <title>Diploid and tetraploid genomes of Acorus and the evolution of monocots.</title>
        <authorList>
            <person name="Ma L."/>
            <person name="Liu K.W."/>
            <person name="Li Z."/>
            <person name="Hsiao Y.Y."/>
            <person name="Qi Y."/>
            <person name="Fu T."/>
            <person name="Tang G.D."/>
            <person name="Zhang D."/>
            <person name="Sun W.H."/>
            <person name="Liu D.K."/>
            <person name="Li Y."/>
            <person name="Chen G.Z."/>
            <person name="Liu X.D."/>
            <person name="Liao X.Y."/>
            <person name="Jiang Y.T."/>
            <person name="Yu X."/>
            <person name="Hao Y."/>
            <person name="Huang J."/>
            <person name="Zhao X.W."/>
            <person name="Ke S."/>
            <person name="Chen Y.Y."/>
            <person name="Wu W.L."/>
            <person name="Hsu J.L."/>
            <person name="Lin Y.F."/>
            <person name="Huang M.D."/>
            <person name="Li C.Y."/>
            <person name="Huang L."/>
            <person name="Wang Z.W."/>
            <person name="Zhao X."/>
            <person name="Zhong W.Y."/>
            <person name="Peng D.H."/>
            <person name="Ahmad S."/>
            <person name="Lan S."/>
            <person name="Zhang J.S."/>
            <person name="Tsai W.C."/>
            <person name="Van de Peer Y."/>
            <person name="Liu Z.J."/>
        </authorList>
    </citation>
    <scope>NUCLEOTIDE SEQUENCE</scope>
    <source>
        <strain evidence="1">CP</strain>
    </source>
</reference>
<evidence type="ECO:0000313" key="1">
    <source>
        <dbReference type="EMBL" id="KAK1297110.1"/>
    </source>
</evidence>
<accession>A0AAV9D7K3</accession>
<dbReference type="PANTHER" id="PTHR33710">
    <property type="entry name" value="BNAC02G09200D PROTEIN"/>
    <property type="match status" value="1"/>
</dbReference>
<dbReference type="SUPFAM" id="SSF56219">
    <property type="entry name" value="DNase I-like"/>
    <property type="match status" value="1"/>
</dbReference>
<sequence length="113" mass="12989">MVRGDFNEVRFSSEKVGGQPVHARRLRKFNSCLESSSLQDLKAYGHTLSWSNRQDQRIWCRLDRVLVNAPFLNVYPHSSVNYLAPGISDHSPLKVTLDPIIPTGPRPFKYFEM</sequence>
<reference evidence="1" key="2">
    <citation type="submission" date="2023-06" db="EMBL/GenBank/DDBJ databases">
        <authorList>
            <person name="Ma L."/>
            <person name="Liu K.-W."/>
            <person name="Li Z."/>
            <person name="Hsiao Y.-Y."/>
            <person name="Qi Y."/>
            <person name="Fu T."/>
            <person name="Tang G."/>
            <person name="Zhang D."/>
            <person name="Sun W.-H."/>
            <person name="Liu D.-K."/>
            <person name="Li Y."/>
            <person name="Chen G.-Z."/>
            <person name="Liu X.-D."/>
            <person name="Liao X.-Y."/>
            <person name="Jiang Y.-T."/>
            <person name="Yu X."/>
            <person name="Hao Y."/>
            <person name="Huang J."/>
            <person name="Zhao X.-W."/>
            <person name="Ke S."/>
            <person name="Chen Y.-Y."/>
            <person name="Wu W.-L."/>
            <person name="Hsu J.-L."/>
            <person name="Lin Y.-F."/>
            <person name="Huang M.-D."/>
            <person name="Li C.-Y."/>
            <person name="Huang L."/>
            <person name="Wang Z.-W."/>
            <person name="Zhao X."/>
            <person name="Zhong W.-Y."/>
            <person name="Peng D.-H."/>
            <person name="Ahmad S."/>
            <person name="Lan S."/>
            <person name="Zhang J.-S."/>
            <person name="Tsai W.-C."/>
            <person name="Van De Peer Y."/>
            <person name="Liu Z.-J."/>
        </authorList>
    </citation>
    <scope>NUCLEOTIDE SEQUENCE</scope>
    <source>
        <strain evidence="1">CP</strain>
        <tissue evidence="1">Leaves</tissue>
    </source>
</reference>
<name>A0AAV9D7K3_ACOCL</name>
<dbReference type="AlphaFoldDB" id="A0AAV9D7K3"/>
<dbReference type="Proteomes" id="UP001180020">
    <property type="component" value="Unassembled WGS sequence"/>
</dbReference>
<dbReference type="PANTHER" id="PTHR33710:SF64">
    <property type="entry name" value="ENDONUCLEASE_EXONUCLEASE_PHOSPHATASE DOMAIN-CONTAINING PROTEIN"/>
    <property type="match status" value="1"/>
</dbReference>
<dbReference type="EMBL" id="JAUJYO010000015">
    <property type="protein sequence ID" value="KAK1297110.1"/>
    <property type="molecule type" value="Genomic_DNA"/>
</dbReference>
<keyword evidence="2" id="KW-1185">Reference proteome</keyword>
<protein>
    <submittedName>
        <fullName evidence="1">Uncharacterized protein</fullName>
    </submittedName>
</protein>
<dbReference type="InterPro" id="IPR036691">
    <property type="entry name" value="Endo/exonu/phosph_ase_sf"/>
</dbReference>
<comment type="caution">
    <text evidence="1">The sequence shown here is derived from an EMBL/GenBank/DDBJ whole genome shotgun (WGS) entry which is preliminary data.</text>
</comment>
<gene>
    <name evidence="1" type="ORF">QJS10_CPB15g01243</name>
</gene>